<proteinExistence type="predicted"/>
<reference evidence="4 8" key="1">
    <citation type="journal article" date="2016" name="Nat. Biotechnol.">
        <title>Measurement of bacterial replication rates in microbial communities.</title>
        <authorList>
            <person name="Brown C.T."/>
            <person name="Olm M.R."/>
            <person name="Thomas B.C."/>
            <person name="Banfield J.F."/>
        </authorList>
    </citation>
    <scope>NUCLEOTIDE SEQUENCE [LARGE SCALE GENOMIC DNA]</scope>
    <source>
        <strain evidence="4">42_262</strain>
    </source>
</reference>
<dbReference type="AlphaFoldDB" id="A0A1Q6JH91"/>
<evidence type="ECO:0000313" key="11">
    <source>
        <dbReference type="Proteomes" id="UP000408523"/>
    </source>
</evidence>
<evidence type="ECO:0000313" key="10">
    <source>
        <dbReference type="Proteomes" id="UP000285469"/>
    </source>
</evidence>
<dbReference type="RefSeq" id="WP_008669350.1">
    <property type="nucleotide sequence ID" value="NZ_AP025232.1"/>
</dbReference>
<protein>
    <recommendedName>
        <fullName evidence="14">Transmembrane protein</fullName>
    </recommendedName>
</protein>
<dbReference type="EMBL" id="QSPP01000137">
    <property type="protein sequence ID" value="RGJ74256.1"/>
    <property type="molecule type" value="Genomic_DNA"/>
</dbReference>
<reference evidence="7 11" key="3">
    <citation type="journal article" date="2019" name="Nat. Commun.">
        <title>Gram positive-like bacteriocins with broad spectrum anti-Bacteroidales activity encoded on mobile elements of the human gut microbiota.</title>
        <authorList>
            <person name="Bechon N."/>
            <person name="Coyne M.J.Jr."/>
            <person name="Laclare-Mceneany V."/>
            <person name="Chatzidaki-Livanis M."/>
            <person name="Ghigo J.-M."/>
            <person name="Comstock L.E."/>
        </authorList>
    </citation>
    <scope>NUCLEOTIDE SEQUENCE [LARGE SCALE GENOMIC DNA]</scope>
    <source>
        <strain evidence="7 11">CL01T12C17</strain>
    </source>
</reference>
<dbReference type="Proteomes" id="UP000583639">
    <property type="component" value="Unassembled WGS sequence"/>
</dbReference>
<evidence type="ECO:0000256" key="1">
    <source>
        <dbReference type="SAM" id="Phobius"/>
    </source>
</evidence>
<keyword evidence="1" id="KW-1133">Transmembrane helix</keyword>
<reference evidence="9 10" key="2">
    <citation type="submission" date="2018-08" db="EMBL/GenBank/DDBJ databases">
        <title>A genome reference for cultivated species of the human gut microbiota.</title>
        <authorList>
            <person name="Zou Y."/>
            <person name="Xue W."/>
            <person name="Luo G."/>
        </authorList>
    </citation>
    <scope>NUCLEOTIDE SEQUENCE [LARGE SCALE GENOMIC DNA]</scope>
    <source>
        <strain evidence="6 10">AF12-25</strain>
        <strain evidence="5 9">TM05-16</strain>
    </source>
</reference>
<dbReference type="EMBL" id="MNQV01000123">
    <property type="protein sequence ID" value="OKZ52361.1"/>
    <property type="molecule type" value="Genomic_DNA"/>
</dbReference>
<evidence type="ECO:0000313" key="13">
    <source>
        <dbReference type="Proteomes" id="UP000583639"/>
    </source>
</evidence>
<evidence type="ECO:0000313" key="6">
    <source>
        <dbReference type="EMBL" id="RGW49909.1"/>
    </source>
</evidence>
<dbReference type="Proteomes" id="UP000260640">
    <property type="component" value="Unassembled WGS sequence"/>
</dbReference>
<reference evidence="2 12" key="4">
    <citation type="journal article" date="2019" name="Nat. Med.">
        <title>A library of human gut bacterial isolates paired with longitudinal multiomics data enables mechanistic microbiome research.</title>
        <authorList>
            <person name="Poyet M."/>
            <person name="Groussin M."/>
            <person name="Gibbons S.M."/>
            <person name="Avila-Pacheco J."/>
            <person name="Jiang X."/>
            <person name="Kearney S.M."/>
            <person name="Perrotta A.R."/>
            <person name="Berdy B."/>
            <person name="Zhao S."/>
            <person name="Lieberman T.D."/>
            <person name="Swanson P.K."/>
            <person name="Smith M."/>
            <person name="Roesemann S."/>
            <person name="Alexander J.E."/>
            <person name="Rich S.A."/>
            <person name="Livny J."/>
            <person name="Vlamakis H."/>
            <person name="Clish C."/>
            <person name="Bullock K."/>
            <person name="Deik A."/>
            <person name="Scott J."/>
            <person name="Pierce K.A."/>
            <person name="Xavier R.J."/>
            <person name="Alm E.J."/>
        </authorList>
    </citation>
    <scope>NUCLEOTIDE SEQUENCE [LARGE SCALE GENOMIC DNA]</scope>
    <source>
        <strain evidence="2 12">BIOML-A73</strain>
    </source>
</reference>
<evidence type="ECO:0000313" key="12">
    <source>
        <dbReference type="Proteomes" id="UP000433382"/>
    </source>
</evidence>
<evidence type="ECO:0000313" key="5">
    <source>
        <dbReference type="EMBL" id="RGJ74256.1"/>
    </source>
</evidence>
<gene>
    <name evidence="4" type="ORF">BHV80_05410</name>
    <name evidence="6" type="ORF">DWV70_02965</name>
    <name evidence="5" type="ORF">DXD46_22030</name>
    <name evidence="7" type="ORF">EH214_04208</name>
    <name evidence="2" type="ORF">GAY01_20575</name>
    <name evidence="3" type="ORF">HKQ55_05635</name>
</gene>
<evidence type="ECO:0000313" key="7">
    <source>
        <dbReference type="EMBL" id="TSE46590.1"/>
    </source>
</evidence>
<organism evidence="4 8">
    <name type="scientific">Phocaeicola vulgatus</name>
    <name type="common">Bacteroides vulgatus</name>
    <dbReference type="NCBI Taxonomy" id="821"/>
    <lineage>
        <taxon>Bacteria</taxon>
        <taxon>Pseudomonadati</taxon>
        <taxon>Bacteroidota</taxon>
        <taxon>Bacteroidia</taxon>
        <taxon>Bacteroidales</taxon>
        <taxon>Bacteroidaceae</taxon>
        <taxon>Phocaeicola</taxon>
    </lineage>
</organism>
<evidence type="ECO:0000313" key="2">
    <source>
        <dbReference type="EMBL" id="KAB3563353.1"/>
    </source>
</evidence>
<evidence type="ECO:0000313" key="3">
    <source>
        <dbReference type="EMBL" id="NMW39648.1"/>
    </source>
</evidence>
<dbReference type="EMBL" id="JABDSI010000091">
    <property type="protein sequence ID" value="NMW39648.1"/>
    <property type="molecule type" value="Genomic_DNA"/>
</dbReference>
<dbReference type="Proteomes" id="UP000408523">
    <property type="component" value="Unassembled WGS sequence"/>
</dbReference>
<dbReference type="Proteomes" id="UP000186631">
    <property type="component" value="Unassembled WGS sequence"/>
</dbReference>
<sequence length="80" mass="9075">MEILSLLGTLYSIAIFVVYIVLIGCASKLAVRLGRENGAWVFFSILFTPVLGIILLHCLGKTDEQEKNDFLERKMWENNV</sequence>
<comment type="caution">
    <text evidence="4">The sequence shown here is derived from an EMBL/GenBank/DDBJ whole genome shotgun (WGS) entry which is preliminary data.</text>
</comment>
<feature type="transmembrane region" description="Helical" evidence="1">
    <location>
        <begin position="38"/>
        <end position="57"/>
    </location>
</feature>
<dbReference type="Proteomes" id="UP000285469">
    <property type="component" value="Unassembled WGS sequence"/>
</dbReference>
<feature type="transmembrane region" description="Helical" evidence="1">
    <location>
        <begin position="6"/>
        <end position="26"/>
    </location>
</feature>
<evidence type="ECO:0000313" key="4">
    <source>
        <dbReference type="EMBL" id="OKZ52361.1"/>
    </source>
</evidence>
<keyword evidence="1" id="KW-0472">Membrane</keyword>
<dbReference type="EMBL" id="WCZM01000042">
    <property type="protein sequence ID" value="KAB3563353.1"/>
    <property type="molecule type" value="Genomic_DNA"/>
</dbReference>
<name>A0A1Q6JH91_PHOVU</name>
<evidence type="ECO:0008006" key="14">
    <source>
        <dbReference type="Google" id="ProtNLM"/>
    </source>
</evidence>
<dbReference type="EMBL" id="QSAI01000004">
    <property type="protein sequence ID" value="RGW49909.1"/>
    <property type="molecule type" value="Genomic_DNA"/>
</dbReference>
<evidence type="ECO:0000313" key="9">
    <source>
        <dbReference type="Proteomes" id="UP000260640"/>
    </source>
</evidence>
<dbReference type="Proteomes" id="UP000433382">
    <property type="component" value="Unassembled WGS sequence"/>
</dbReference>
<evidence type="ECO:0000313" key="8">
    <source>
        <dbReference type="Proteomes" id="UP000186631"/>
    </source>
</evidence>
<reference evidence="3 13" key="5">
    <citation type="submission" date="2020-04" db="EMBL/GenBank/DDBJ databases">
        <title>A novel gut-associated lysogenic phage, Bacteroides phage BV01, alters the host transcriptome and bile acid metabolism in Bacteroides vulgatus.</title>
        <authorList>
            <person name="Campbell D.E."/>
            <person name="Ly L."/>
            <person name="Ridlon J.M."/>
            <person name="Hsiao A."/>
            <person name="Degnan P.H."/>
        </authorList>
    </citation>
    <scope>NUCLEOTIDE SEQUENCE [LARGE SCALE GENOMIC DNA]</scope>
    <source>
        <strain evidence="3 13">VPI-BV8526</strain>
    </source>
</reference>
<accession>A0A1Q6JH91</accession>
<dbReference type="EMBL" id="RWHZ01000104">
    <property type="protein sequence ID" value="TSE46590.1"/>
    <property type="molecule type" value="Genomic_DNA"/>
</dbReference>
<keyword evidence="1" id="KW-0812">Transmembrane</keyword>